<protein>
    <submittedName>
        <fullName evidence="3">Unannotated protein</fullName>
    </submittedName>
</protein>
<dbReference type="PANTHER" id="PTHR21666">
    <property type="entry name" value="PEPTIDASE-RELATED"/>
    <property type="match status" value="1"/>
</dbReference>
<dbReference type="EMBL" id="CAFBLO010000057">
    <property type="protein sequence ID" value="CAB4869534.1"/>
    <property type="molecule type" value="Genomic_DNA"/>
</dbReference>
<evidence type="ECO:0000259" key="2">
    <source>
        <dbReference type="Pfam" id="PF01551"/>
    </source>
</evidence>
<feature type="domain" description="M23ase beta-sheet core" evidence="2">
    <location>
        <begin position="290"/>
        <end position="384"/>
    </location>
</feature>
<dbReference type="InterPro" id="IPR011055">
    <property type="entry name" value="Dup_hybrid_motif"/>
</dbReference>
<dbReference type="InterPro" id="IPR016047">
    <property type="entry name" value="M23ase_b-sheet_dom"/>
</dbReference>
<organism evidence="3">
    <name type="scientific">freshwater metagenome</name>
    <dbReference type="NCBI Taxonomy" id="449393"/>
    <lineage>
        <taxon>unclassified sequences</taxon>
        <taxon>metagenomes</taxon>
        <taxon>ecological metagenomes</taxon>
    </lineage>
</organism>
<dbReference type="EMBL" id="CAEZVJ010000062">
    <property type="protein sequence ID" value="CAB4629470.1"/>
    <property type="molecule type" value="Genomic_DNA"/>
</dbReference>
<sequence length="397" mass="41881">MRRGWIGLGAFIVSISLLISPLVSNDRAYASDYPSWSDVLNARNDVALKEKAIAELKSIIKGLEKKVAAAAAEAERVGAIYQIAQQAFDEAAYKADQLQAQADEAKKDADASRIRAGQFVSELARVGNINISTSLLSNESGAADLLSRLGFASIIASQADGIYEAAIRDQNSAQSLTDQAKVAKNERDALRAEAEAAFEIAQTAAIEAQTAFQEEQDHRATLLAQLATLVENRRATEKEYQAGLEDGGTAGSDLPPGAISSKGWARPAAGYISSGFGWRVHPIYHTVMLHTGTDLSAGCLVPIYAAHGGQITYAAPLGTYGNFILINNGGGISTGYAHIANGRTFVTIGEQVSTGTHIADVGSTGGSTGCHLHFEVREGGKAIDAVPFMRRMGITLG</sequence>
<reference evidence="3" key="1">
    <citation type="submission" date="2020-05" db="EMBL/GenBank/DDBJ databases">
        <authorList>
            <person name="Chiriac C."/>
            <person name="Salcher M."/>
            <person name="Ghai R."/>
            <person name="Kavagutti S V."/>
        </authorList>
    </citation>
    <scope>NUCLEOTIDE SEQUENCE</scope>
</reference>
<dbReference type="InterPro" id="IPR050570">
    <property type="entry name" value="Cell_wall_metabolism_enzyme"/>
</dbReference>
<name>A0A6J6IY39_9ZZZZ</name>
<gene>
    <name evidence="3" type="ORF">UFOPK1961_00657</name>
    <name evidence="4" type="ORF">UFOPK3364_00671</name>
</gene>
<evidence type="ECO:0000313" key="4">
    <source>
        <dbReference type="EMBL" id="CAB4869534.1"/>
    </source>
</evidence>
<evidence type="ECO:0000313" key="3">
    <source>
        <dbReference type="EMBL" id="CAB4629470.1"/>
    </source>
</evidence>
<feature type="coiled-coil region" evidence="1">
    <location>
        <begin position="173"/>
        <end position="239"/>
    </location>
</feature>
<feature type="coiled-coil region" evidence="1">
    <location>
        <begin position="46"/>
        <end position="115"/>
    </location>
</feature>
<dbReference type="PANTHER" id="PTHR21666:SF270">
    <property type="entry name" value="MUREIN HYDROLASE ACTIVATOR ENVC"/>
    <property type="match status" value="1"/>
</dbReference>
<dbReference type="Pfam" id="PF01551">
    <property type="entry name" value="Peptidase_M23"/>
    <property type="match status" value="1"/>
</dbReference>
<proteinExistence type="predicted"/>
<dbReference type="SUPFAM" id="SSF51261">
    <property type="entry name" value="Duplicated hybrid motif"/>
    <property type="match status" value="1"/>
</dbReference>
<keyword evidence="1" id="KW-0175">Coiled coil</keyword>
<evidence type="ECO:0000256" key="1">
    <source>
        <dbReference type="SAM" id="Coils"/>
    </source>
</evidence>
<dbReference type="CDD" id="cd12797">
    <property type="entry name" value="M23_peptidase"/>
    <property type="match status" value="1"/>
</dbReference>
<dbReference type="GO" id="GO:0004222">
    <property type="term" value="F:metalloendopeptidase activity"/>
    <property type="evidence" value="ECO:0007669"/>
    <property type="project" value="TreeGrafter"/>
</dbReference>
<dbReference type="AlphaFoldDB" id="A0A6J6IY39"/>
<accession>A0A6J6IY39</accession>
<dbReference type="Gene3D" id="2.70.70.10">
    <property type="entry name" value="Glucose Permease (Domain IIA)"/>
    <property type="match status" value="1"/>
</dbReference>